<evidence type="ECO:0000256" key="3">
    <source>
        <dbReference type="RuleBase" id="RU000590"/>
    </source>
</evidence>
<comment type="caution">
    <text evidence="6">The sequence shown here is derived from an EMBL/GenBank/DDBJ whole genome shotgun (WGS) entry which is preliminary data.</text>
</comment>
<evidence type="ECO:0000259" key="5">
    <source>
        <dbReference type="Pfam" id="PF01321"/>
    </source>
</evidence>
<keyword evidence="2 6" id="KW-0378">Hydrolase</keyword>
<dbReference type="STRING" id="49547.MBCUR_18150"/>
<dbReference type="PATRIC" id="fig|49547.3.peg.1917"/>
<keyword evidence="7" id="KW-1185">Reference proteome</keyword>
<dbReference type="Gene3D" id="3.40.350.10">
    <property type="entry name" value="Creatinase/prolidase N-terminal domain"/>
    <property type="match status" value="1"/>
</dbReference>
<dbReference type="EC" id="3.4.-.-" evidence="6"/>
<comment type="similarity">
    <text evidence="3">Belongs to the peptidase M24B family.</text>
</comment>
<dbReference type="GO" id="GO:0016787">
    <property type="term" value="F:hydrolase activity"/>
    <property type="evidence" value="ECO:0007669"/>
    <property type="project" value="UniProtKB-KW"/>
</dbReference>
<dbReference type="InterPro" id="IPR036005">
    <property type="entry name" value="Creatinase/aminopeptidase-like"/>
</dbReference>
<dbReference type="InterPro" id="IPR001131">
    <property type="entry name" value="Peptidase_M24B_aminopep-P_CS"/>
</dbReference>
<dbReference type="OrthoDB" id="1346at2157"/>
<dbReference type="Gene3D" id="3.90.230.10">
    <property type="entry name" value="Creatinase/methionine aminopeptidase superfamily"/>
    <property type="match status" value="1"/>
</dbReference>
<proteinExistence type="inferred from homology"/>
<keyword evidence="1 3" id="KW-0479">Metal-binding</keyword>
<dbReference type="InterPro" id="IPR000587">
    <property type="entry name" value="Creatinase_N"/>
</dbReference>
<dbReference type="PANTHER" id="PTHR46112">
    <property type="entry name" value="AMINOPEPTIDASE"/>
    <property type="match status" value="1"/>
</dbReference>
<evidence type="ECO:0000259" key="4">
    <source>
        <dbReference type="Pfam" id="PF00557"/>
    </source>
</evidence>
<dbReference type="SUPFAM" id="SSF55920">
    <property type="entry name" value="Creatinase/aminopeptidase"/>
    <property type="match status" value="1"/>
</dbReference>
<name>A0A165Z7V5_9EURY</name>
<evidence type="ECO:0000313" key="7">
    <source>
        <dbReference type="Proteomes" id="UP000077245"/>
    </source>
</evidence>
<feature type="domain" description="Creatinase N-terminal" evidence="5">
    <location>
        <begin position="7"/>
        <end position="132"/>
    </location>
</feature>
<feature type="domain" description="Peptidase M24" evidence="4">
    <location>
        <begin position="140"/>
        <end position="338"/>
    </location>
</feature>
<dbReference type="PROSITE" id="PS00491">
    <property type="entry name" value="PROLINE_PEPTIDASE"/>
    <property type="match status" value="1"/>
</dbReference>
<dbReference type="InterPro" id="IPR000994">
    <property type="entry name" value="Pept_M24"/>
</dbReference>
<evidence type="ECO:0000256" key="1">
    <source>
        <dbReference type="ARBA" id="ARBA00022723"/>
    </source>
</evidence>
<accession>A0A165Z7V5</accession>
<dbReference type="AlphaFoldDB" id="A0A165Z7V5"/>
<dbReference type="Pfam" id="PF00557">
    <property type="entry name" value="Peptidase_M24"/>
    <property type="match status" value="1"/>
</dbReference>
<reference evidence="6 7" key="1">
    <citation type="submission" date="2016-04" db="EMBL/GenBank/DDBJ databases">
        <title>Genome sequence of Methanobrevibacter curvatus DSM 11111.</title>
        <authorList>
            <person name="Poehlein A."/>
            <person name="Seedorf H."/>
            <person name="Daniel R."/>
        </authorList>
    </citation>
    <scope>NUCLEOTIDE SEQUENCE [LARGE SCALE GENOMIC DNA]</scope>
    <source>
        <strain evidence="6 7">DSM 11111</strain>
    </source>
</reference>
<dbReference type="RefSeq" id="WP_067092581.1">
    <property type="nucleotide sequence ID" value="NZ_LWMV01000215.1"/>
</dbReference>
<evidence type="ECO:0000256" key="2">
    <source>
        <dbReference type="ARBA" id="ARBA00022801"/>
    </source>
</evidence>
<dbReference type="Proteomes" id="UP000077245">
    <property type="component" value="Unassembled WGS sequence"/>
</dbReference>
<dbReference type="PANTHER" id="PTHR46112:SF2">
    <property type="entry name" value="XAA-PRO AMINOPEPTIDASE P-RELATED"/>
    <property type="match status" value="1"/>
</dbReference>
<organism evidence="6 7">
    <name type="scientific">Methanobrevibacter curvatus</name>
    <dbReference type="NCBI Taxonomy" id="49547"/>
    <lineage>
        <taxon>Archaea</taxon>
        <taxon>Methanobacteriati</taxon>
        <taxon>Methanobacteriota</taxon>
        <taxon>Methanomada group</taxon>
        <taxon>Methanobacteria</taxon>
        <taxon>Methanobacteriales</taxon>
        <taxon>Methanobacteriaceae</taxon>
        <taxon>Methanobrevibacter</taxon>
    </lineage>
</organism>
<sequence>MVNEKKLDSIIQKIHESGYDGMLLYDIKNIQYVSNYKPTSIAFCILKENPVIFTSKMDMENAKNTSEITLKEYESIPQVIKSIKSEHDKNGTKNDINSGLLIEGSLAFNIYDKFKQDFKIKQSDILEKERMIKTKEEVDKIKTACNIAHKSLLDLDILKKQEESFSELMASYELGMLIRENGGSEESFNTIIATGKKTSLPHSSPSKEKMKQPILVDWGCKYMDYCSDTSRTYTYTEKEAEIEVIVLEAYNTAIKSVKPGKKLCEIDKVARDIITDYGYGDNFIHSTGHGLGLDIHEKPNVSKNDQTILEKDMIITIEPGIYLEGKFGIRIEDTVHVQNKGKVLGKLKPILN</sequence>
<dbReference type="Pfam" id="PF01321">
    <property type="entry name" value="Creatinase_N"/>
    <property type="match status" value="1"/>
</dbReference>
<gene>
    <name evidence="6" type="ORF">MBCUR_18150</name>
</gene>
<protein>
    <submittedName>
        <fullName evidence="6">Putative peptidase</fullName>
        <ecNumber evidence="6">3.4.-.-</ecNumber>
    </submittedName>
</protein>
<dbReference type="GO" id="GO:0046872">
    <property type="term" value="F:metal ion binding"/>
    <property type="evidence" value="ECO:0007669"/>
    <property type="project" value="UniProtKB-KW"/>
</dbReference>
<dbReference type="EMBL" id="LWMV01000215">
    <property type="protein sequence ID" value="KZX10362.1"/>
    <property type="molecule type" value="Genomic_DNA"/>
</dbReference>
<evidence type="ECO:0000313" key="6">
    <source>
        <dbReference type="EMBL" id="KZX10362.1"/>
    </source>
</evidence>
<dbReference type="InterPro" id="IPR050659">
    <property type="entry name" value="Peptidase_M24B"/>
</dbReference>
<dbReference type="InterPro" id="IPR029149">
    <property type="entry name" value="Creatin/AminoP/Spt16_N"/>
</dbReference>
<dbReference type="SUPFAM" id="SSF53092">
    <property type="entry name" value="Creatinase/prolidase N-terminal domain"/>
    <property type="match status" value="1"/>
</dbReference>